<evidence type="ECO:0000256" key="1">
    <source>
        <dbReference type="ARBA" id="ARBA00022842"/>
    </source>
</evidence>
<name>A0A7J6BGT8_AMEME</name>
<dbReference type="GO" id="GO:0005388">
    <property type="term" value="F:P-type calcium transporter activity"/>
    <property type="evidence" value="ECO:0007669"/>
    <property type="project" value="TreeGrafter"/>
</dbReference>
<proteinExistence type="predicted"/>
<comment type="caution">
    <text evidence="2">The sequence shown here is derived from an EMBL/GenBank/DDBJ whole genome shotgun (WGS) entry which is preliminary data.</text>
</comment>
<dbReference type="AlphaFoldDB" id="A0A7J6BGT8"/>
<protein>
    <submittedName>
        <fullName evidence="2">Uncharacterized protein</fullName>
    </submittedName>
</protein>
<keyword evidence="3" id="KW-1185">Reference proteome</keyword>
<gene>
    <name evidence="2" type="ORF">AMELA_G00011950</name>
</gene>
<dbReference type="SUPFAM" id="SSF81665">
    <property type="entry name" value="Calcium ATPase, transmembrane domain M"/>
    <property type="match status" value="1"/>
</dbReference>
<dbReference type="GO" id="GO:0005524">
    <property type="term" value="F:ATP binding"/>
    <property type="evidence" value="ECO:0007669"/>
    <property type="project" value="InterPro"/>
</dbReference>
<dbReference type="NCBIfam" id="TIGR01494">
    <property type="entry name" value="ATPase_P-type"/>
    <property type="match status" value="1"/>
</dbReference>
<dbReference type="Gene3D" id="1.20.1110.10">
    <property type="entry name" value="Calcium-transporting ATPase, transmembrane domain"/>
    <property type="match status" value="1"/>
</dbReference>
<dbReference type="GO" id="GO:0005886">
    <property type="term" value="C:plasma membrane"/>
    <property type="evidence" value="ECO:0007669"/>
    <property type="project" value="TreeGrafter"/>
</dbReference>
<dbReference type="EMBL" id="JAAGNN010000001">
    <property type="protein sequence ID" value="KAF4094323.1"/>
    <property type="molecule type" value="Genomic_DNA"/>
</dbReference>
<evidence type="ECO:0000313" key="3">
    <source>
        <dbReference type="Proteomes" id="UP000593565"/>
    </source>
</evidence>
<keyword evidence="1" id="KW-0460">Magnesium</keyword>
<reference evidence="2 3" key="1">
    <citation type="submission" date="2020-02" db="EMBL/GenBank/DDBJ databases">
        <title>A chromosome-scale genome assembly of the black bullhead catfish (Ameiurus melas).</title>
        <authorList>
            <person name="Wen M."/>
            <person name="Zham M."/>
            <person name="Cabau C."/>
            <person name="Klopp C."/>
            <person name="Donnadieu C."/>
            <person name="Roques C."/>
            <person name="Bouchez O."/>
            <person name="Lampietro C."/>
            <person name="Jouanno E."/>
            <person name="Herpin A."/>
            <person name="Louis A."/>
            <person name="Berthelot C."/>
            <person name="Parey E."/>
            <person name="Roest-Crollius H."/>
            <person name="Braasch I."/>
            <person name="Postlethwait J."/>
            <person name="Robinson-Rechavi M."/>
            <person name="Echchiki A."/>
            <person name="Begum T."/>
            <person name="Montfort J."/>
            <person name="Schartl M."/>
            <person name="Bobe J."/>
            <person name="Guiguen Y."/>
        </authorList>
    </citation>
    <scope>NUCLEOTIDE SEQUENCE [LARGE SCALE GENOMIC DNA]</scope>
    <source>
        <strain evidence="2">M_S1</strain>
        <tissue evidence="2">Blood</tissue>
    </source>
</reference>
<dbReference type="InterPro" id="IPR001757">
    <property type="entry name" value="P_typ_ATPase"/>
</dbReference>
<dbReference type="GO" id="GO:0030165">
    <property type="term" value="F:PDZ domain binding"/>
    <property type="evidence" value="ECO:0007669"/>
    <property type="project" value="TreeGrafter"/>
</dbReference>
<dbReference type="PANTHER" id="PTHR24093:SF245">
    <property type="entry name" value="PLASMA MEMBRANE CALCIUM-TRANSPORTING ATPASE 1"/>
    <property type="match status" value="1"/>
</dbReference>
<dbReference type="Proteomes" id="UP000593565">
    <property type="component" value="Unassembled WGS sequence"/>
</dbReference>
<dbReference type="InterPro" id="IPR023298">
    <property type="entry name" value="ATPase_P-typ_TM_dom_sf"/>
</dbReference>
<dbReference type="GO" id="GO:0016887">
    <property type="term" value="F:ATP hydrolysis activity"/>
    <property type="evidence" value="ECO:0007669"/>
    <property type="project" value="InterPro"/>
</dbReference>
<dbReference type="GO" id="GO:0051480">
    <property type="term" value="P:regulation of cytosolic calcium ion concentration"/>
    <property type="evidence" value="ECO:0007669"/>
    <property type="project" value="TreeGrafter"/>
</dbReference>
<organism evidence="2 3">
    <name type="scientific">Ameiurus melas</name>
    <name type="common">Black bullhead</name>
    <name type="synonym">Silurus melas</name>
    <dbReference type="NCBI Taxonomy" id="219545"/>
    <lineage>
        <taxon>Eukaryota</taxon>
        <taxon>Metazoa</taxon>
        <taxon>Chordata</taxon>
        <taxon>Craniata</taxon>
        <taxon>Vertebrata</taxon>
        <taxon>Euteleostomi</taxon>
        <taxon>Actinopterygii</taxon>
        <taxon>Neopterygii</taxon>
        <taxon>Teleostei</taxon>
        <taxon>Ostariophysi</taxon>
        <taxon>Siluriformes</taxon>
        <taxon>Ictaluridae</taxon>
        <taxon>Ameiurus</taxon>
    </lineage>
</organism>
<dbReference type="PANTHER" id="PTHR24093">
    <property type="entry name" value="CATION TRANSPORTING ATPASE"/>
    <property type="match status" value="1"/>
</dbReference>
<sequence length="133" mass="14726">MGFYGLKTAPLSTLVKFFIIAVTVLVNTVPEELPLAVTILLAYSVKKMINDYNVVRHLDVCNPMGNAAAICSDKTGMLTMNRMTVLQLYVGDGHCRRVPEPDLIHSKILNLLIIDISVNCAYTSKIMVRNRAT</sequence>
<evidence type="ECO:0000313" key="2">
    <source>
        <dbReference type="EMBL" id="KAF4094323.1"/>
    </source>
</evidence>
<accession>A0A7J6BGT8</accession>